<evidence type="ECO:0000313" key="3">
    <source>
        <dbReference type="Proteomes" id="UP000181951"/>
    </source>
</evidence>
<sequence length="86" mass="9516">MRARRSWTGRWGERGVRNGTRSRGGRGGAGPGRSRGPSAPVMRRALNVPSAHLLPWTGPILRFWTVEPTHSGRFQGMLVDSFWFGG</sequence>
<name>A0A1H8KY77_9ACTN</name>
<protein>
    <submittedName>
        <fullName evidence="2">Uncharacterized protein</fullName>
    </submittedName>
</protein>
<proteinExistence type="predicted"/>
<dbReference type="EMBL" id="FODD01000014">
    <property type="protein sequence ID" value="SEN97880.1"/>
    <property type="molecule type" value="Genomic_DNA"/>
</dbReference>
<dbReference type="AlphaFoldDB" id="A0A1H8KY77"/>
<reference evidence="2 3" key="1">
    <citation type="submission" date="2016-10" db="EMBL/GenBank/DDBJ databases">
        <authorList>
            <person name="de Groot N.N."/>
        </authorList>
    </citation>
    <scope>NUCLEOTIDE SEQUENCE [LARGE SCALE GENOMIC DNA]</scope>
    <source>
        <strain evidence="2 3">CGMCC 4.2026</strain>
    </source>
</reference>
<dbReference type="Proteomes" id="UP000181951">
    <property type="component" value="Unassembled WGS sequence"/>
</dbReference>
<keyword evidence="3" id="KW-1185">Reference proteome</keyword>
<evidence type="ECO:0000256" key="1">
    <source>
        <dbReference type="SAM" id="MobiDB-lite"/>
    </source>
</evidence>
<evidence type="ECO:0000313" key="2">
    <source>
        <dbReference type="EMBL" id="SEN97880.1"/>
    </source>
</evidence>
<feature type="region of interest" description="Disordered" evidence="1">
    <location>
        <begin position="1"/>
        <end position="40"/>
    </location>
</feature>
<organism evidence="2 3">
    <name type="scientific">Actinacidiphila rubida</name>
    <dbReference type="NCBI Taxonomy" id="310780"/>
    <lineage>
        <taxon>Bacteria</taxon>
        <taxon>Bacillati</taxon>
        <taxon>Actinomycetota</taxon>
        <taxon>Actinomycetes</taxon>
        <taxon>Kitasatosporales</taxon>
        <taxon>Streptomycetaceae</taxon>
        <taxon>Actinacidiphila</taxon>
    </lineage>
</organism>
<gene>
    <name evidence="2" type="ORF">SAMN05216267_1014141</name>
</gene>
<accession>A0A1H8KY77</accession>